<reference evidence="2" key="1">
    <citation type="submission" date="2002-11" db="EMBL/GenBank/DDBJ databases">
        <authorList>
            <person name="Stapleton M."/>
            <person name="Brokstein P."/>
            <person name="Hong L."/>
            <person name="Agbayani A."/>
            <person name="Carlson J."/>
            <person name="Champe M."/>
            <person name="Chavez C."/>
            <person name="Dorsett V."/>
            <person name="Dresnek D."/>
            <person name="Farfan D."/>
            <person name="Frise E."/>
            <person name="George R."/>
            <person name="Gonzalez M."/>
            <person name="Guarin H."/>
            <person name="Kronmiller B."/>
            <person name="Li P."/>
            <person name="Liao G."/>
            <person name="Miranda A."/>
            <person name="Mungall C.J."/>
            <person name="Nunoo J."/>
            <person name="Pacleb J."/>
            <person name="Paragas V."/>
            <person name="Park S."/>
            <person name="Patel S."/>
            <person name="Phouanenavong S."/>
            <person name="Wan K."/>
            <person name="Yu C."/>
            <person name="Lewis S.E."/>
            <person name="Rubin G.M."/>
            <person name="Celniker S."/>
        </authorList>
    </citation>
    <scope>NUCLEOTIDE SEQUENCE</scope>
    <source>
        <strain evidence="2">Berkeley</strain>
    </source>
</reference>
<keyword evidence="1" id="KW-0812">Transmembrane</keyword>
<sequence length="181" mass="21048">MGPKRHWEPGWGCETKRLKKRVYICIHLYIYIYIYTYLYIDLYVCGEEEIPSQTLTHDEIFQNVAVRECGSDFSIFDGHGYGYGYGYVCAPLAGIIGFSFWDFDFSHRERGRKKCVEHIVAVGLRFRRFPVKYFKPRASISNSTPFGFGFWFSGFDSDSDSDSVSASACFVFFSVFWVKHT</sequence>
<dbReference type="EMBL" id="BT001662">
    <property type="protein sequence ID" value="AAN71417.1"/>
    <property type="molecule type" value="mRNA"/>
</dbReference>
<feature type="transmembrane region" description="Helical" evidence="1">
    <location>
        <begin position="21"/>
        <end position="40"/>
    </location>
</feature>
<feature type="transmembrane region" description="Helical" evidence="1">
    <location>
        <begin position="84"/>
        <end position="103"/>
    </location>
</feature>
<proteinExistence type="evidence at transcript level"/>
<accession>Q7JRF2</accession>
<dbReference type="AlphaFoldDB" id="Q7JRF2"/>
<protein>
    <submittedName>
        <fullName evidence="2">RE47391p</fullName>
    </submittedName>
</protein>
<organism evidence="2">
    <name type="scientific">Drosophila melanogaster</name>
    <name type="common">Fruit fly</name>
    <dbReference type="NCBI Taxonomy" id="7227"/>
    <lineage>
        <taxon>Eukaryota</taxon>
        <taxon>Metazoa</taxon>
        <taxon>Ecdysozoa</taxon>
        <taxon>Arthropoda</taxon>
        <taxon>Hexapoda</taxon>
        <taxon>Insecta</taxon>
        <taxon>Pterygota</taxon>
        <taxon>Neoptera</taxon>
        <taxon>Endopterygota</taxon>
        <taxon>Diptera</taxon>
        <taxon>Brachycera</taxon>
        <taxon>Muscomorpha</taxon>
        <taxon>Ephydroidea</taxon>
        <taxon>Drosophilidae</taxon>
        <taxon>Drosophila</taxon>
        <taxon>Sophophora</taxon>
    </lineage>
</organism>
<keyword evidence="1" id="KW-0472">Membrane</keyword>
<evidence type="ECO:0000313" key="2">
    <source>
        <dbReference type="EMBL" id="AAN71417.1"/>
    </source>
</evidence>
<evidence type="ECO:0000256" key="1">
    <source>
        <dbReference type="SAM" id="Phobius"/>
    </source>
</evidence>
<keyword evidence="1" id="KW-1133">Transmembrane helix</keyword>
<name>Q7JRF2_DROME</name>